<dbReference type="EMBL" id="JAFBER010000011">
    <property type="protein sequence ID" value="MBM7645682.1"/>
    <property type="molecule type" value="Genomic_DNA"/>
</dbReference>
<dbReference type="PROSITE" id="PS00076">
    <property type="entry name" value="PYRIDINE_REDOX_1"/>
    <property type="match status" value="1"/>
</dbReference>
<evidence type="ECO:0000256" key="4">
    <source>
        <dbReference type="ARBA" id="ARBA00022630"/>
    </source>
</evidence>
<accession>A0ABS2Q2B1</accession>
<dbReference type="InterPro" id="IPR016156">
    <property type="entry name" value="FAD/NAD-linked_Rdtase_dimer_sf"/>
</dbReference>
<proteinExistence type="inferred from homology"/>
<sequence>MVVGEFTTEVDTVVIGAGPGGYVAAIRAAQLGQKVTVIEKGNLGGVCLNVGCIPSKALISASHRFEHAQESQDMGITAENVSLDFSKLQEWKGSVVNKLTSGVAGLLKANKIEVVEGEALFVEKDEIRVNHGYESSRYKFKNCIIATGSSPIEIPSFKWSERVISSTGALALKEVPKKMVVIGGGYIGVELGSAFAGFGTEVTILEGSKSILPAFDKKMVALVKKRLKKKGVTIHTEAMAQGVEEREDGVTVKAEIKGKEEAFDADYVLVTVGRRPNTEGLNLEMIGVEMTDRGLIKVDKQCKTNVDGIYAIGDIVPGPALAHKASYEGKIAAEAISGEPSEVDYIGIPAVVFSDPELATVGLSEEEAKEQGYDVKVGQFPFAANGRALSLNDTDGFMRLVTRKEDGLLLGAQIAGSGASDMIAELGLAIEAGMTAEDIALTIHAHPTLGEIAMETAEVALGSPIHIAK</sequence>
<dbReference type="GO" id="GO:0004148">
    <property type="term" value="F:dihydrolipoyl dehydrogenase (NADH) activity"/>
    <property type="evidence" value="ECO:0007669"/>
    <property type="project" value="UniProtKB-EC"/>
</dbReference>
<keyword evidence="9 11" id="KW-0676">Redox-active center</keyword>
<evidence type="ECO:0000256" key="8">
    <source>
        <dbReference type="ARBA" id="ARBA00023157"/>
    </source>
</evidence>
<feature type="domain" description="Pyridine nucleotide-disulphide oxidoreductase dimerisation" evidence="12">
    <location>
        <begin position="348"/>
        <end position="455"/>
    </location>
</feature>
<dbReference type="Proteomes" id="UP000808914">
    <property type="component" value="Unassembled WGS sequence"/>
</dbReference>
<dbReference type="InterPro" id="IPR004099">
    <property type="entry name" value="Pyr_nucl-diS_OxRdtase_dimer"/>
</dbReference>
<dbReference type="InterPro" id="IPR001100">
    <property type="entry name" value="Pyr_nuc-diS_OxRdtase"/>
</dbReference>
<dbReference type="SUPFAM" id="SSF51905">
    <property type="entry name" value="FAD/NAD(P)-binding domain"/>
    <property type="match status" value="1"/>
</dbReference>
<dbReference type="PANTHER" id="PTHR22912:SF160">
    <property type="entry name" value="DIHYDROLIPOYL DEHYDROGENASE"/>
    <property type="match status" value="1"/>
</dbReference>
<dbReference type="Pfam" id="PF07992">
    <property type="entry name" value="Pyr_redox_2"/>
    <property type="match status" value="1"/>
</dbReference>
<name>A0ABS2Q2B1_9BACL</name>
<dbReference type="PIRSF" id="PIRSF000350">
    <property type="entry name" value="Mercury_reductase_MerA"/>
    <property type="match status" value="1"/>
</dbReference>
<dbReference type="PRINTS" id="PR00411">
    <property type="entry name" value="PNDRDTASEI"/>
</dbReference>
<evidence type="ECO:0000256" key="3">
    <source>
        <dbReference type="ARBA" id="ARBA00016961"/>
    </source>
</evidence>
<evidence type="ECO:0000256" key="5">
    <source>
        <dbReference type="ARBA" id="ARBA00022827"/>
    </source>
</evidence>
<keyword evidence="6 11" id="KW-0560">Oxidoreductase</keyword>
<dbReference type="PANTHER" id="PTHR22912">
    <property type="entry name" value="DISULFIDE OXIDOREDUCTASE"/>
    <property type="match status" value="1"/>
</dbReference>
<comment type="cofactor">
    <cofactor evidence="11">
        <name>FAD</name>
        <dbReference type="ChEBI" id="CHEBI:57692"/>
    </cofactor>
    <text evidence="11">Binds 1 FAD per subunit.</text>
</comment>
<gene>
    <name evidence="14" type="ORF">JOD45_001901</name>
</gene>
<evidence type="ECO:0000256" key="7">
    <source>
        <dbReference type="ARBA" id="ARBA00023027"/>
    </source>
</evidence>
<evidence type="ECO:0000313" key="15">
    <source>
        <dbReference type="Proteomes" id="UP000808914"/>
    </source>
</evidence>
<comment type="catalytic activity">
    <reaction evidence="10 11">
        <text>N(6)-[(R)-dihydrolipoyl]-L-lysyl-[protein] + NAD(+) = N(6)-[(R)-lipoyl]-L-lysyl-[protein] + NADH + H(+)</text>
        <dbReference type="Rhea" id="RHEA:15045"/>
        <dbReference type="Rhea" id="RHEA-COMP:10474"/>
        <dbReference type="Rhea" id="RHEA-COMP:10475"/>
        <dbReference type="ChEBI" id="CHEBI:15378"/>
        <dbReference type="ChEBI" id="CHEBI:57540"/>
        <dbReference type="ChEBI" id="CHEBI:57945"/>
        <dbReference type="ChEBI" id="CHEBI:83099"/>
        <dbReference type="ChEBI" id="CHEBI:83100"/>
        <dbReference type="EC" id="1.8.1.4"/>
    </reaction>
</comment>
<dbReference type="EC" id="1.8.1.4" evidence="2 11"/>
<evidence type="ECO:0000259" key="13">
    <source>
        <dbReference type="Pfam" id="PF07992"/>
    </source>
</evidence>
<comment type="caution">
    <text evidence="14">The sequence shown here is derived from an EMBL/GenBank/DDBJ whole genome shotgun (WGS) entry which is preliminary data.</text>
</comment>
<dbReference type="InterPro" id="IPR050151">
    <property type="entry name" value="Class-I_Pyr_Nuc-Dis_Oxidored"/>
</dbReference>
<dbReference type="InterPro" id="IPR036188">
    <property type="entry name" value="FAD/NAD-bd_sf"/>
</dbReference>
<organism evidence="14 15">
    <name type="scientific">Scopulibacillus daqui</name>
    <dbReference type="NCBI Taxonomy" id="1469162"/>
    <lineage>
        <taxon>Bacteria</taxon>
        <taxon>Bacillati</taxon>
        <taxon>Bacillota</taxon>
        <taxon>Bacilli</taxon>
        <taxon>Bacillales</taxon>
        <taxon>Sporolactobacillaceae</taxon>
        <taxon>Scopulibacillus</taxon>
    </lineage>
</organism>
<dbReference type="InterPro" id="IPR012999">
    <property type="entry name" value="Pyr_OxRdtase_I_AS"/>
</dbReference>
<evidence type="ECO:0000256" key="11">
    <source>
        <dbReference type="RuleBase" id="RU003692"/>
    </source>
</evidence>
<dbReference type="SUPFAM" id="SSF55424">
    <property type="entry name" value="FAD/NAD-linked reductases, dimerisation (C-terminal) domain"/>
    <property type="match status" value="1"/>
</dbReference>
<keyword evidence="15" id="KW-1185">Reference proteome</keyword>
<dbReference type="RefSeq" id="WP_205003606.1">
    <property type="nucleotide sequence ID" value="NZ_JAFBER010000011.1"/>
</dbReference>
<keyword evidence="5 11" id="KW-0274">FAD</keyword>
<dbReference type="Pfam" id="PF02852">
    <property type="entry name" value="Pyr_redox_dim"/>
    <property type="match status" value="1"/>
</dbReference>
<evidence type="ECO:0000259" key="12">
    <source>
        <dbReference type="Pfam" id="PF02852"/>
    </source>
</evidence>
<comment type="miscellaneous">
    <text evidence="11">The active site is a redox-active disulfide bond.</text>
</comment>
<dbReference type="Gene3D" id="3.30.390.30">
    <property type="match status" value="1"/>
</dbReference>
<dbReference type="Gene3D" id="3.50.50.60">
    <property type="entry name" value="FAD/NAD(P)-binding domain"/>
    <property type="match status" value="2"/>
</dbReference>
<evidence type="ECO:0000313" key="14">
    <source>
        <dbReference type="EMBL" id="MBM7645682.1"/>
    </source>
</evidence>
<feature type="domain" description="FAD/NAD(P)-binding" evidence="13">
    <location>
        <begin position="11"/>
        <end position="329"/>
    </location>
</feature>
<evidence type="ECO:0000256" key="9">
    <source>
        <dbReference type="ARBA" id="ARBA00023284"/>
    </source>
</evidence>
<keyword evidence="7 11" id="KW-0520">NAD</keyword>
<keyword evidence="4 11" id="KW-0285">Flavoprotein</keyword>
<evidence type="ECO:0000256" key="10">
    <source>
        <dbReference type="ARBA" id="ARBA00049187"/>
    </source>
</evidence>
<evidence type="ECO:0000256" key="6">
    <source>
        <dbReference type="ARBA" id="ARBA00023002"/>
    </source>
</evidence>
<protein>
    <recommendedName>
        <fullName evidence="3 11">Dihydrolipoyl dehydrogenase</fullName>
        <ecNumber evidence="2 11">1.8.1.4</ecNumber>
    </recommendedName>
</protein>
<evidence type="ECO:0000256" key="1">
    <source>
        <dbReference type="ARBA" id="ARBA00007532"/>
    </source>
</evidence>
<evidence type="ECO:0000256" key="2">
    <source>
        <dbReference type="ARBA" id="ARBA00012608"/>
    </source>
</evidence>
<keyword evidence="8" id="KW-1015">Disulfide bond</keyword>
<dbReference type="NCBIfam" id="TIGR01350">
    <property type="entry name" value="lipoamide_DH"/>
    <property type="match status" value="1"/>
</dbReference>
<dbReference type="InterPro" id="IPR023753">
    <property type="entry name" value="FAD/NAD-binding_dom"/>
</dbReference>
<dbReference type="PRINTS" id="PR00368">
    <property type="entry name" value="FADPNR"/>
</dbReference>
<dbReference type="InterPro" id="IPR006258">
    <property type="entry name" value="Lipoamide_DH"/>
</dbReference>
<comment type="similarity">
    <text evidence="1 11">Belongs to the class-I pyridine nucleotide-disulfide oxidoreductase family.</text>
</comment>
<reference evidence="14 15" key="1">
    <citation type="submission" date="2021-01" db="EMBL/GenBank/DDBJ databases">
        <title>Genomic Encyclopedia of Type Strains, Phase IV (KMG-IV): sequencing the most valuable type-strain genomes for metagenomic binning, comparative biology and taxonomic classification.</title>
        <authorList>
            <person name="Goeker M."/>
        </authorList>
    </citation>
    <scope>NUCLEOTIDE SEQUENCE [LARGE SCALE GENOMIC DNA]</scope>
    <source>
        <strain evidence="14 15">DSM 28236</strain>
    </source>
</reference>